<name>A0AAV7TTS8_PLEWA</name>
<dbReference type="EMBL" id="JANPWB010000006">
    <property type="protein sequence ID" value="KAJ1179057.1"/>
    <property type="molecule type" value="Genomic_DNA"/>
</dbReference>
<sequence>MKRERGVERRFAQEAFPLLFLSHAVTLFRRPILKKCVQWRRALTCHTFTDLLSARAGHSISALTLCKCYWHPEEPGKGRIQRTDSSFYIHARACVRRSLTAITCGDWLVSCASWLHTYYTPLNARRGAKAKLGFA</sequence>
<comment type="caution">
    <text evidence="1">The sequence shown here is derived from an EMBL/GenBank/DDBJ whole genome shotgun (WGS) entry which is preliminary data.</text>
</comment>
<evidence type="ECO:0000313" key="2">
    <source>
        <dbReference type="Proteomes" id="UP001066276"/>
    </source>
</evidence>
<gene>
    <name evidence="1" type="ORF">NDU88_004296</name>
</gene>
<proteinExistence type="predicted"/>
<keyword evidence="2" id="KW-1185">Reference proteome</keyword>
<evidence type="ECO:0000313" key="1">
    <source>
        <dbReference type="EMBL" id="KAJ1179057.1"/>
    </source>
</evidence>
<reference evidence="1" key="1">
    <citation type="journal article" date="2022" name="bioRxiv">
        <title>Sequencing and chromosome-scale assembly of the giantPleurodeles waltlgenome.</title>
        <authorList>
            <person name="Brown T."/>
            <person name="Elewa A."/>
            <person name="Iarovenko S."/>
            <person name="Subramanian E."/>
            <person name="Araus A.J."/>
            <person name="Petzold A."/>
            <person name="Susuki M."/>
            <person name="Suzuki K.-i.T."/>
            <person name="Hayashi T."/>
            <person name="Toyoda A."/>
            <person name="Oliveira C."/>
            <person name="Osipova E."/>
            <person name="Leigh N.D."/>
            <person name="Simon A."/>
            <person name="Yun M.H."/>
        </authorList>
    </citation>
    <scope>NUCLEOTIDE SEQUENCE</scope>
    <source>
        <strain evidence="1">20211129_DDA</strain>
        <tissue evidence="1">Liver</tissue>
    </source>
</reference>
<organism evidence="1 2">
    <name type="scientific">Pleurodeles waltl</name>
    <name type="common">Iberian ribbed newt</name>
    <dbReference type="NCBI Taxonomy" id="8319"/>
    <lineage>
        <taxon>Eukaryota</taxon>
        <taxon>Metazoa</taxon>
        <taxon>Chordata</taxon>
        <taxon>Craniata</taxon>
        <taxon>Vertebrata</taxon>
        <taxon>Euteleostomi</taxon>
        <taxon>Amphibia</taxon>
        <taxon>Batrachia</taxon>
        <taxon>Caudata</taxon>
        <taxon>Salamandroidea</taxon>
        <taxon>Salamandridae</taxon>
        <taxon>Pleurodelinae</taxon>
        <taxon>Pleurodeles</taxon>
    </lineage>
</organism>
<accession>A0AAV7TTS8</accession>
<dbReference type="AlphaFoldDB" id="A0AAV7TTS8"/>
<protein>
    <submittedName>
        <fullName evidence="1">Uncharacterized protein</fullName>
    </submittedName>
</protein>
<dbReference type="Proteomes" id="UP001066276">
    <property type="component" value="Chromosome 3_2"/>
</dbReference>